<sequence>MSRESFYRILIFVMLALTFFESIMAHVNGGIPDNANNININIGHQADNGVLQGGNINNGSFESLKSLPGIGDILTQSIIDGRPYIDVYDLMRVEGIGKSTVV</sequence>
<dbReference type="SUPFAM" id="SSF47781">
    <property type="entry name" value="RuvA domain 2-like"/>
    <property type="match status" value="1"/>
</dbReference>
<reference evidence="1 2" key="1">
    <citation type="journal article" date="2019" name="J. Ind. Microbiol. Biotechnol.">
        <title>Paenibacillus amylolyticus 27C64 has a diverse set of carbohydrate-active enzymes and complete pectin deconstruction system.</title>
        <authorList>
            <person name="Keggi C."/>
            <person name="Doran-Peterson J."/>
        </authorList>
    </citation>
    <scope>NUCLEOTIDE SEQUENCE [LARGE SCALE GENOMIC DNA]</scope>
    <source>
        <strain evidence="1 2">27C64</strain>
    </source>
</reference>
<proteinExistence type="predicted"/>
<accession>A0A5M9WPD5</accession>
<comment type="caution">
    <text evidence="1">The sequence shown here is derived from an EMBL/GenBank/DDBJ whole genome shotgun (WGS) entry which is preliminary data.</text>
</comment>
<evidence type="ECO:0000313" key="2">
    <source>
        <dbReference type="Proteomes" id="UP000323664"/>
    </source>
</evidence>
<gene>
    <name evidence="1" type="ORF">EC604_05585</name>
</gene>
<dbReference type="OrthoDB" id="9761531at2"/>
<dbReference type="InterPro" id="IPR010994">
    <property type="entry name" value="RuvA_2-like"/>
</dbReference>
<dbReference type="EMBL" id="RIAS01000002">
    <property type="protein sequence ID" value="KAA8783318.1"/>
    <property type="molecule type" value="Genomic_DNA"/>
</dbReference>
<dbReference type="Proteomes" id="UP000323664">
    <property type="component" value="Unassembled WGS sequence"/>
</dbReference>
<organism evidence="1 2">
    <name type="scientific">Paenibacillus amylolyticus</name>
    <dbReference type="NCBI Taxonomy" id="1451"/>
    <lineage>
        <taxon>Bacteria</taxon>
        <taxon>Bacillati</taxon>
        <taxon>Bacillota</taxon>
        <taxon>Bacilli</taxon>
        <taxon>Bacillales</taxon>
        <taxon>Paenibacillaceae</taxon>
        <taxon>Paenibacillus</taxon>
    </lineage>
</organism>
<dbReference type="Pfam" id="PF12836">
    <property type="entry name" value="HHH_3"/>
    <property type="match status" value="1"/>
</dbReference>
<name>A0A5M9WPD5_PAEAM</name>
<dbReference type="Gene3D" id="1.10.150.320">
    <property type="entry name" value="Photosystem II 12 kDa extrinsic protein"/>
    <property type="match status" value="1"/>
</dbReference>
<evidence type="ECO:0000313" key="1">
    <source>
        <dbReference type="EMBL" id="KAA8783318.1"/>
    </source>
</evidence>
<dbReference type="RefSeq" id="WP_123063189.1">
    <property type="nucleotide sequence ID" value="NZ_RIAS01000002.1"/>
</dbReference>
<dbReference type="AlphaFoldDB" id="A0A5M9WPD5"/>
<protein>
    <recommendedName>
        <fullName evidence="3">Helix-hairpin-helix domain-containing protein</fullName>
    </recommendedName>
</protein>
<evidence type="ECO:0008006" key="3">
    <source>
        <dbReference type="Google" id="ProtNLM"/>
    </source>
</evidence>